<evidence type="ECO:0000256" key="7">
    <source>
        <dbReference type="SAM" id="MobiDB-lite"/>
    </source>
</evidence>
<dbReference type="EMBL" id="OV121139">
    <property type="protein sequence ID" value="CAH0562257.1"/>
    <property type="molecule type" value="Genomic_DNA"/>
</dbReference>
<dbReference type="GO" id="GO:0005634">
    <property type="term" value="C:nucleus"/>
    <property type="evidence" value="ECO:0007669"/>
    <property type="project" value="UniProtKB-SubCell"/>
</dbReference>
<proteinExistence type="inferred from homology"/>
<evidence type="ECO:0000256" key="6">
    <source>
        <dbReference type="SAM" id="Coils"/>
    </source>
</evidence>
<evidence type="ECO:0000256" key="1">
    <source>
        <dbReference type="ARBA" id="ARBA00004123"/>
    </source>
</evidence>
<gene>
    <name evidence="8" type="ORF">MELIAE_LOCUS11428</name>
</gene>
<keyword evidence="9" id="KW-1185">Reference proteome</keyword>
<dbReference type="GO" id="GO:0000124">
    <property type="term" value="C:SAGA complex"/>
    <property type="evidence" value="ECO:0007669"/>
    <property type="project" value="TreeGrafter"/>
</dbReference>
<organism evidence="8 9">
    <name type="scientific">Brassicogethes aeneus</name>
    <name type="common">Rape pollen beetle</name>
    <name type="synonym">Meligethes aeneus</name>
    <dbReference type="NCBI Taxonomy" id="1431903"/>
    <lineage>
        <taxon>Eukaryota</taxon>
        <taxon>Metazoa</taxon>
        <taxon>Ecdysozoa</taxon>
        <taxon>Arthropoda</taxon>
        <taxon>Hexapoda</taxon>
        <taxon>Insecta</taxon>
        <taxon>Pterygota</taxon>
        <taxon>Neoptera</taxon>
        <taxon>Endopterygota</taxon>
        <taxon>Coleoptera</taxon>
        <taxon>Polyphaga</taxon>
        <taxon>Cucujiformia</taxon>
        <taxon>Nitidulidae</taxon>
        <taxon>Meligethinae</taxon>
        <taxon>Brassicogethes</taxon>
    </lineage>
</organism>
<evidence type="ECO:0000256" key="3">
    <source>
        <dbReference type="ARBA" id="ARBA00023015"/>
    </source>
</evidence>
<evidence type="ECO:0000256" key="5">
    <source>
        <dbReference type="ARBA" id="ARBA00023242"/>
    </source>
</evidence>
<dbReference type="AlphaFoldDB" id="A0A9P0FLK4"/>
<protein>
    <recommendedName>
        <fullName evidence="10">Transcriptional adapter 3</fullName>
    </recommendedName>
</protein>
<evidence type="ECO:0000313" key="8">
    <source>
        <dbReference type="EMBL" id="CAH0562257.1"/>
    </source>
</evidence>
<evidence type="ECO:0000313" key="9">
    <source>
        <dbReference type="Proteomes" id="UP001154078"/>
    </source>
</evidence>
<keyword evidence="5" id="KW-0539">Nucleus</keyword>
<keyword evidence="4" id="KW-0804">Transcription</keyword>
<accession>A0A9P0FLK4</accession>
<dbReference type="GO" id="GO:0006357">
    <property type="term" value="P:regulation of transcription by RNA polymerase II"/>
    <property type="evidence" value="ECO:0007669"/>
    <property type="project" value="TreeGrafter"/>
</dbReference>
<feature type="coiled-coil region" evidence="6">
    <location>
        <begin position="349"/>
        <end position="385"/>
    </location>
</feature>
<dbReference type="InterPro" id="IPR019340">
    <property type="entry name" value="Histone_AcTrfase_su3"/>
</dbReference>
<comment type="similarity">
    <text evidence="2">Belongs to the NGG1 family.</text>
</comment>
<reference evidence="8" key="1">
    <citation type="submission" date="2021-12" db="EMBL/GenBank/DDBJ databases">
        <authorList>
            <person name="King R."/>
        </authorList>
    </citation>
    <scope>NUCLEOTIDE SEQUENCE</scope>
</reference>
<sequence>MNGKRSYLVPKSTSSKYNGKLKDILSSTRHKSEGKYIEHENNLANIPIIKQTENARLLTKYTAVLARSAEDGVNMDDLDQLQHDLEKLLSTSVSRSRFLTSEIESIDKVEENRDKKEKNYDKTPLKRKRPDDKPKYKDFKNGARVIKKQYGLPVNNLLGDAHLQNEVPKVALPKNDNSDKFWASIEPYCANVSKEDVTFIESLLEEFSKEIDIKIPEMGDHYAHEWSEELLSDEQGLGRSPKSKSGQNSDIKKNGLSALVETITSQHTQKLLAALKEEKPLSQFPNMEKLKADLSLKSNGPRVGVCMDSKLEQTILNLEEVPKNTENDEILAEIRKCQQELKTINEYNLEELKKLKTVVENDLQKQQVKEELEKIDNQVLDLYNKVLIAKKQAQQAEGDEYDKNLFMQQLANDFEAQADDILKQQNMLHTWAYPESNAETPNNDQYFVDVNV</sequence>
<dbReference type="PANTHER" id="PTHR13556">
    <property type="entry name" value="TRANSCRIPTIONAL ADAPTER 3-RELATED"/>
    <property type="match status" value="1"/>
</dbReference>
<name>A0A9P0FLK4_BRAAE</name>
<comment type="subcellular location">
    <subcellularLocation>
        <location evidence="1">Nucleus</location>
    </subcellularLocation>
</comment>
<evidence type="ECO:0000256" key="4">
    <source>
        <dbReference type="ARBA" id="ARBA00023163"/>
    </source>
</evidence>
<dbReference type="Pfam" id="PF10198">
    <property type="entry name" value="Ada3"/>
    <property type="match status" value="1"/>
</dbReference>
<keyword evidence="3" id="KW-0805">Transcription regulation</keyword>
<keyword evidence="6" id="KW-0175">Coiled coil</keyword>
<evidence type="ECO:0008006" key="10">
    <source>
        <dbReference type="Google" id="ProtNLM"/>
    </source>
</evidence>
<evidence type="ECO:0000256" key="2">
    <source>
        <dbReference type="ARBA" id="ARBA00005330"/>
    </source>
</evidence>
<dbReference type="OrthoDB" id="1232at2759"/>
<dbReference type="GO" id="GO:0003713">
    <property type="term" value="F:transcription coactivator activity"/>
    <property type="evidence" value="ECO:0007669"/>
    <property type="project" value="TreeGrafter"/>
</dbReference>
<feature type="region of interest" description="Disordered" evidence="7">
    <location>
        <begin position="111"/>
        <end position="138"/>
    </location>
</feature>
<dbReference type="PANTHER" id="PTHR13556:SF2">
    <property type="entry name" value="TRANSCRIPTIONAL ADAPTER 3"/>
    <property type="match status" value="1"/>
</dbReference>
<dbReference type="Proteomes" id="UP001154078">
    <property type="component" value="Chromosome 8"/>
</dbReference>